<organism evidence="1 2">
    <name type="scientific">Arcobacter porcinus</name>
    <dbReference type="NCBI Taxonomy" id="1935204"/>
    <lineage>
        <taxon>Bacteria</taxon>
        <taxon>Pseudomonadati</taxon>
        <taxon>Campylobacterota</taxon>
        <taxon>Epsilonproteobacteria</taxon>
        <taxon>Campylobacterales</taxon>
        <taxon>Arcobacteraceae</taxon>
        <taxon>Arcobacter</taxon>
    </lineage>
</organism>
<gene>
    <name evidence="1" type="ORF">AAX28_01686</name>
</gene>
<keyword evidence="2" id="KW-1185">Reference proteome</keyword>
<accession>A0ABX2YAU6</accession>
<proteinExistence type="predicted"/>
<comment type="caution">
    <text evidence="1">The sequence shown here is derived from an EMBL/GenBank/DDBJ whole genome shotgun (WGS) entry which is preliminary data.</text>
</comment>
<reference evidence="1 2" key="1">
    <citation type="submission" date="2015-05" db="EMBL/GenBank/DDBJ databases">
        <authorList>
            <person name="Rovetto F."/>
            <person name="Cocolin L."/>
            <person name="Illeghems K."/>
            <person name="Van Nieuwerburgh F."/>
            <person name="Houf K."/>
        </authorList>
    </citation>
    <scope>NUCLEOTIDE SEQUENCE [LARGE SCALE GENOMIC DNA]</scope>
    <source>
        <strain evidence="1 2">117434</strain>
    </source>
</reference>
<protein>
    <submittedName>
        <fullName evidence="1">Uncharacterized protein</fullName>
    </submittedName>
</protein>
<evidence type="ECO:0000313" key="2">
    <source>
        <dbReference type="Proteomes" id="UP000093159"/>
    </source>
</evidence>
<dbReference type="EMBL" id="LDIR01000003">
    <property type="protein sequence ID" value="OCL90867.1"/>
    <property type="molecule type" value="Genomic_DNA"/>
</dbReference>
<name>A0ABX2YAU6_9BACT</name>
<sequence>MNFEKFIEKINSNIEYKTIVKKVLSNEHFYF</sequence>
<dbReference type="Proteomes" id="UP000093159">
    <property type="component" value="Unassembled WGS sequence"/>
</dbReference>
<evidence type="ECO:0000313" key="1">
    <source>
        <dbReference type="EMBL" id="OCL90867.1"/>
    </source>
</evidence>